<dbReference type="OrthoDB" id="5197276at2"/>
<sequence length="124" mass="13715">MSIVDTIDHAISDWETSPDAMRWAADASAPQPASGGIAGLAEALDIPLTQWQQLVLAHPTRMAADFDRVRVSFTAAATQFAEAMKGIGAALRPILDEGLWTEAPRLARVTRLRRAYRAKRRHHW</sequence>
<protein>
    <submittedName>
        <fullName evidence="1">Uncharacterized protein</fullName>
    </submittedName>
</protein>
<dbReference type="Proteomes" id="UP000245410">
    <property type="component" value="Unassembled WGS sequence"/>
</dbReference>
<proteinExistence type="predicted"/>
<dbReference type="RefSeq" id="WP_109818088.1">
    <property type="nucleotide sequence ID" value="NZ_QGKR01000196.1"/>
</dbReference>
<gene>
    <name evidence="1" type="ORF">DKT68_15345</name>
</gene>
<organism evidence="1 2">
    <name type="scientific">Micromonospora acroterricola</name>
    <dbReference type="NCBI Taxonomy" id="2202421"/>
    <lineage>
        <taxon>Bacteria</taxon>
        <taxon>Bacillati</taxon>
        <taxon>Actinomycetota</taxon>
        <taxon>Actinomycetes</taxon>
        <taxon>Micromonosporales</taxon>
        <taxon>Micromonosporaceae</taxon>
        <taxon>Micromonospora</taxon>
    </lineage>
</organism>
<comment type="caution">
    <text evidence="1">The sequence shown here is derived from an EMBL/GenBank/DDBJ whole genome shotgun (WGS) entry which is preliminary data.</text>
</comment>
<dbReference type="AlphaFoldDB" id="A0A317D1M4"/>
<dbReference type="EMBL" id="QGKR01000196">
    <property type="protein sequence ID" value="PWR08589.1"/>
    <property type="molecule type" value="Genomic_DNA"/>
</dbReference>
<evidence type="ECO:0000313" key="1">
    <source>
        <dbReference type="EMBL" id="PWR08589.1"/>
    </source>
</evidence>
<evidence type="ECO:0000313" key="2">
    <source>
        <dbReference type="Proteomes" id="UP000245410"/>
    </source>
</evidence>
<name>A0A317D1M4_9ACTN</name>
<accession>A0A317D1M4</accession>
<keyword evidence="2" id="KW-1185">Reference proteome</keyword>
<reference evidence="1 2" key="1">
    <citation type="submission" date="2018-05" db="EMBL/GenBank/DDBJ databases">
        <title>Micromonospora atacamensis sp. nov., a novel actinobacteria isolated from high altitude Atacama Desert soil.</title>
        <authorList>
            <person name="Carro L."/>
            <person name="Golinska P."/>
            <person name="Klenk H.-P."/>
            <person name="Goodfellow M."/>
        </authorList>
    </citation>
    <scope>NUCLEOTIDE SEQUENCE [LARGE SCALE GENOMIC DNA]</scope>
    <source>
        <strain evidence="1 2">5R2A7</strain>
    </source>
</reference>